<dbReference type="GO" id="GO:0005840">
    <property type="term" value="C:ribosome"/>
    <property type="evidence" value="ECO:0007669"/>
    <property type="project" value="UniProtKB-KW"/>
</dbReference>
<comment type="caution">
    <text evidence="11">The sequence shown here is derived from an EMBL/GenBank/DDBJ whole genome shotgun (WGS) entry which is preliminary data.</text>
</comment>
<dbReference type="CDD" id="cd06089">
    <property type="entry name" value="KOW_RPL26"/>
    <property type="match status" value="1"/>
</dbReference>
<dbReference type="GO" id="GO:1990904">
    <property type="term" value="C:ribonucleoprotein complex"/>
    <property type="evidence" value="ECO:0007669"/>
    <property type="project" value="UniProtKB-KW"/>
</dbReference>
<accession>A0A8K0CY34</accession>
<dbReference type="GO" id="GO:0005739">
    <property type="term" value="C:mitochondrion"/>
    <property type="evidence" value="ECO:0007669"/>
    <property type="project" value="UniProtKB-SubCell"/>
</dbReference>
<sequence>MRLTQILLSRVGEWSKQYANLPDRYIKRAMEQVYWRNPKGIQYRPSTVIQRKKFRFTMNRPWSHQFYEQNAPGRLRKKVFVEPIKKWSFFRGDRVEVLVGKDKGKQGIVKYIVQERNWVIVEGLNCHLRRMKRGDESLDLYIQSEAPLLVTDQVALVDPSDLKATPIEWRYTESGESVRVSVRTGRIIPIPATAEETIDYKSKSTYKEQPKDTGANEVAEITFEPALKTFEMDIMESMGIKEDRIPKKTYWY</sequence>
<evidence type="ECO:0000256" key="5">
    <source>
        <dbReference type="ARBA" id="ARBA00023128"/>
    </source>
</evidence>
<keyword evidence="12" id="KW-1185">Reference proteome</keyword>
<dbReference type="Proteomes" id="UP000801492">
    <property type="component" value="Unassembled WGS sequence"/>
</dbReference>
<dbReference type="GO" id="GO:0003723">
    <property type="term" value="F:RNA binding"/>
    <property type="evidence" value="ECO:0007669"/>
    <property type="project" value="InterPro"/>
</dbReference>
<dbReference type="Pfam" id="PF00467">
    <property type="entry name" value="KOW"/>
    <property type="match status" value="1"/>
</dbReference>
<dbReference type="GO" id="GO:0003735">
    <property type="term" value="F:structural constituent of ribosome"/>
    <property type="evidence" value="ECO:0007669"/>
    <property type="project" value="InterPro"/>
</dbReference>
<evidence type="ECO:0000256" key="9">
    <source>
        <dbReference type="RuleBase" id="RU003477"/>
    </source>
</evidence>
<dbReference type="InterPro" id="IPR008991">
    <property type="entry name" value="Translation_prot_SH3-like_sf"/>
</dbReference>
<keyword evidence="5" id="KW-0496">Mitochondrion</keyword>
<dbReference type="Gene3D" id="2.30.30.30">
    <property type="match status" value="1"/>
</dbReference>
<evidence type="ECO:0000256" key="6">
    <source>
        <dbReference type="ARBA" id="ARBA00023274"/>
    </source>
</evidence>
<dbReference type="FunFam" id="2.30.30.30:FF:000032">
    <property type="entry name" value="39S ribosomal protein L24, mitochondrial"/>
    <property type="match status" value="1"/>
</dbReference>
<dbReference type="InterPro" id="IPR057264">
    <property type="entry name" value="Ribosomal_uL24_C"/>
</dbReference>
<evidence type="ECO:0000313" key="12">
    <source>
        <dbReference type="Proteomes" id="UP000801492"/>
    </source>
</evidence>
<dbReference type="Pfam" id="PF17136">
    <property type="entry name" value="ribosomal_L24"/>
    <property type="match status" value="1"/>
</dbReference>
<proteinExistence type="inferred from homology"/>
<feature type="domain" description="KOW" evidence="10">
    <location>
        <begin position="88"/>
        <end position="115"/>
    </location>
</feature>
<dbReference type="NCBIfam" id="TIGR01079">
    <property type="entry name" value="rplX_bact"/>
    <property type="match status" value="1"/>
</dbReference>
<dbReference type="GO" id="GO:0006412">
    <property type="term" value="P:translation"/>
    <property type="evidence" value="ECO:0007669"/>
    <property type="project" value="InterPro"/>
</dbReference>
<keyword evidence="3" id="KW-0809">Transit peptide</keyword>
<dbReference type="InterPro" id="IPR014722">
    <property type="entry name" value="Rib_uL2_dom2"/>
</dbReference>
<dbReference type="EMBL" id="VTPC01008369">
    <property type="protein sequence ID" value="KAF2892908.1"/>
    <property type="molecule type" value="Genomic_DNA"/>
</dbReference>
<keyword evidence="4 9" id="KW-0689">Ribosomal protein</keyword>
<name>A0A8K0CY34_IGNLU</name>
<gene>
    <name evidence="11" type="ORF">ILUMI_13263</name>
</gene>
<dbReference type="SUPFAM" id="SSF50104">
    <property type="entry name" value="Translation proteins SH3-like domain"/>
    <property type="match status" value="1"/>
</dbReference>
<dbReference type="InterPro" id="IPR041988">
    <property type="entry name" value="Ribosomal_uL24_KOW"/>
</dbReference>
<reference evidence="11" key="1">
    <citation type="submission" date="2019-08" db="EMBL/GenBank/DDBJ databases">
        <title>The genome of the North American firefly Photinus pyralis.</title>
        <authorList>
            <consortium name="Photinus pyralis genome working group"/>
            <person name="Fallon T.R."/>
            <person name="Sander Lower S.E."/>
            <person name="Weng J.-K."/>
        </authorList>
    </citation>
    <scope>NUCLEOTIDE SEQUENCE</scope>
    <source>
        <strain evidence="11">TRF0915ILg1</strain>
        <tissue evidence="11">Whole body</tissue>
    </source>
</reference>
<dbReference type="SMART" id="SM00739">
    <property type="entry name" value="KOW"/>
    <property type="match status" value="1"/>
</dbReference>
<dbReference type="InterPro" id="IPR005825">
    <property type="entry name" value="Ribosomal_uL24_CS"/>
</dbReference>
<evidence type="ECO:0000256" key="1">
    <source>
        <dbReference type="ARBA" id="ARBA00004173"/>
    </source>
</evidence>
<comment type="similarity">
    <text evidence="2 9">Belongs to the universal ribosomal protein uL24 family.</text>
</comment>
<keyword evidence="6 9" id="KW-0687">Ribonucleoprotein</keyword>
<dbReference type="PANTHER" id="PTHR12903">
    <property type="entry name" value="MITOCHONDRIAL RIBOSOMAL PROTEIN L24"/>
    <property type="match status" value="1"/>
</dbReference>
<dbReference type="InterPro" id="IPR005824">
    <property type="entry name" value="KOW"/>
</dbReference>
<protein>
    <recommendedName>
        <fullName evidence="7">Large ribosomal subunit protein uL24m</fullName>
    </recommendedName>
    <alternativeName>
        <fullName evidence="8">39S ribosomal protein L24, mitochondrial</fullName>
    </alternativeName>
</protein>
<organism evidence="11 12">
    <name type="scientific">Ignelater luminosus</name>
    <name type="common">Cucubano</name>
    <name type="synonym">Pyrophorus luminosus</name>
    <dbReference type="NCBI Taxonomy" id="2038154"/>
    <lineage>
        <taxon>Eukaryota</taxon>
        <taxon>Metazoa</taxon>
        <taxon>Ecdysozoa</taxon>
        <taxon>Arthropoda</taxon>
        <taxon>Hexapoda</taxon>
        <taxon>Insecta</taxon>
        <taxon>Pterygota</taxon>
        <taxon>Neoptera</taxon>
        <taxon>Endopterygota</taxon>
        <taxon>Coleoptera</taxon>
        <taxon>Polyphaga</taxon>
        <taxon>Elateriformia</taxon>
        <taxon>Elateroidea</taxon>
        <taxon>Elateridae</taxon>
        <taxon>Agrypninae</taxon>
        <taxon>Pyrophorini</taxon>
        <taxon>Ignelater</taxon>
    </lineage>
</organism>
<evidence type="ECO:0000256" key="8">
    <source>
        <dbReference type="ARBA" id="ARBA00035357"/>
    </source>
</evidence>
<dbReference type="PROSITE" id="PS01108">
    <property type="entry name" value="RIBOSOMAL_L24"/>
    <property type="match status" value="1"/>
</dbReference>
<dbReference type="InterPro" id="IPR003256">
    <property type="entry name" value="Ribosomal_uL24"/>
</dbReference>
<dbReference type="HAMAP" id="MF_01326_B">
    <property type="entry name" value="Ribosomal_uL24_B"/>
    <property type="match status" value="1"/>
</dbReference>
<evidence type="ECO:0000259" key="10">
    <source>
        <dbReference type="SMART" id="SM00739"/>
    </source>
</evidence>
<evidence type="ECO:0000256" key="3">
    <source>
        <dbReference type="ARBA" id="ARBA00022946"/>
    </source>
</evidence>
<evidence type="ECO:0000256" key="7">
    <source>
        <dbReference type="ARBA" id="ARBA00035283"/>
    </source>
</evidence>
<evidence type="ECO:0000256" key="4">
    <source>
        <dbReference type="ARBA" id="ARBA00022980"/>
    </source>
</evidence>
<dbReference type="AlphaFoldDB" id="A0A8K0CY34"/>
<comment type="subcellular location">
    <subcellularLocation>
        <location evidence="1">Mitochondrion</location>
    </subcellularLocation>
</comment>
<evidence type="ECO:0000256" key="2">
    <source>
        <dbReference type="ARBA" id="ARBA00010618"/>
    </source>
</evidence>
<evidence type="ECO:0000313" key="11">
    <source>
        <dbReference type="EMBL" id="KAF2892908.1"/>
    </source>
</evidence>
<dbReference type="OrthoDB" id="359154at2759"/>